<dbReference type="AlphaFoldDB" id="Q6J9V9"/>
<reference evidence="2" key="5">
    <citation type="submission" date="2004-02" db="EMBL/GenBank/DDBJ databases">
        <authorList>
            <person name="Ma J."/>
            <person name="Ramakrishna W."/>
            <person name="Bennetzen J.L."/>
        </authorList>
    </citation>
    <scope>NUCLEOTIDE SEQUENCE</scope>
</reference>
<sequence>MTASKKGSGKGIFRKRILLSEGNGPRALLLIRGSKVAPRGIRQPPQSIRAPSPLLIRGSKAGPSEGFDSRPRARRVSDDPGYVRYMAEARATLPRYPRTFPRPAGTICNGIQAEGGTEPSDPIKWVRVQQITCRRTTYCHRAKDDSGFFMENGEPTKTDQMEHNDGHTPLTNISNTITIADENGLKSLGPNVDAKERKRQRERERYAAMPIEKTRKVESVVKFNTSYLVLQAMAMWGNDRRMKFVGDAKILQINFVIDLLSYEDNSCRYAIPTNIQQRLIDIAKKD</sequence>
<reference evidence="2" key="3">
    <citation type="submission" date="2004-02" db="EMBL/GenBank/DDBJ databases">
        <title>Collinearity of Maize and Sorghum at the DNA Sequence Level.</title>
        <authorList>
            <person name="Lai J."/>
            <person name="Swigonova Z."/>
            <person name="Ma J."/>
            <person name="Ramakrishna W."/>
            <person name="Llaca V."/>
            <person name="Bennetzen J.L."/>
            <person name="Bharti A.K."/>
            <person name="Messing J."/>
        </authorList>
    </citation>
    <scope>NUCLEOTIDE SEQUENCE</scope>
</reference>
<reference evidence="2" key="1">
    <citation type="journal article" date="2004" name="Genome Res.">
        <title>Close split of sorghum and maize genome progenitors.</title>
        <authorList>
            <person name="Swigonova Z."/>
            <person name="Lai J."/>
            <person name="Ma J."/>
            <person name="Ramakrishna W."/>
            <person name="Llaca V."/>
            <person name="Bennetzen J.L."/>
            <person name="Messing J."/>
        </authorList>
    </citation>
    <scope>NUCLEOTIDE SEQUENCE</scope>
</reference>
<proteinExistence type="predicted"/>
<evidence type="ECO:0000256" key="1">
    <source>
        <dbReference type="SAM" id="MobiDB-lite"/>
    </source>
</evidence>
<gene>
    <name evidence="2" type="ORF">Z264N17.30</name>
</gene>
<protein>
    <submittedName>
        <fullName evidence="2">Uncharacterized protein</fullName>
    </submittedName>
</protein>
<accession>Q6J9V9</accession>
<dbReference type="EMBL" id="AY560577">
    <property type="protein sequence ID" value="AAT39464.1"/>
    <property type="molecule type" value="Genomic_DNA"/>
</dbReference>
<feature type="region of interest" description="Disordered" evidence="1">
    <location>
        <begin position="39"/>
        <end position="76"/>
    </location>
</feature>
<reference evidence="2" key="4">
    <citation type="submission" date="2004-02" db="EMBL/GenBank/DDBJ databases">
        <title>Extensive shuffling of gene order in genomes of the grass family.</title>
        <authorList>
            <person name="Lai J."/>
            <person name="Swigonova Z."/>
            <person name="Ma J."/>
            <person name="Ramakrishna W."/>
            <person name="Bennetzen J.L."/>
            <person name="Messing J."/>
        </authorList>
    </citation>
    <scope>NUCLEOTIDE SEQUENCE</scope>
</reference>
<evidence type="ECO:0000313" key="2">
    <source>
        <dbReference type="EMBL" id="AAT39464.1"/>
    </source>
</evidence>
<organism evidence="2">
    <name type="scientific">Zea mays</name>
    <name type="common">Maize</name>
    <dbReference type="NCBI Taxonomy" id="4577"/>
    <lineage>
        <taxon>Eukaryota</taxon>
        <taxon>Viridiplantae</taxon>
        <taxon>Streptophyta</taxon>
        <taxon>Embryophyta</taxon>
        <taxon>Tracheophyta</taxon>
        <taxon>Spermatophyta</taxon>
        <taxon>Magnoliopsida</taxon>
        <taxon>Liliopsida</taxon>
        <taxon>Poales</taxon>
        <taxon>Poaceae</taxon>
        <taxon>PACMAD clade</taxon>
        <taxon>Panicoideae</taxon>
        <taxon>Andropogonodae</taxon>
        <taxon>Andropogoneae</taxon>
        <taxon>Tripsacinae</taxon>
        <taxon>Zea</taxon>
    </lineage>
</organism>
<feature type="compositionally biased region" description="Basic and acidic residues" evidence="1">
    <location>
        <begin position="67"/>
        <end position="76"/>
    </location>
</feature>
<reference evidence="2" key="2">
    <citation type="journal article" date="2004" name="Genome Res.">
        <title>Gene loss and movement in the maize genome.</title>
        <authorList>
            <person name="Lai J."/>
            <person name="Ma J."/>
            <person name="Swigonova Z."/>
            <person name="Ramakrishna W."/>
            <person name="Linton E."/>
            <person name="Llaca V."/>
            <person name="Tanyolac B."/>
            <person name="Park Y.J."/>
            <person name="Jeong O.Y."/>
            <person name="Bennetzen J.L."/>
            <person name="Messing J."/>
        </authorList>
    </citation>
    <scope>NUCLEOTIDE SEQUENCE</scope>
</reference>
<name>Q6J9V9_MAIZE</name>